<organism evidence="1 2">
    <name type="scientific">Bauhinia variegata</name>
    <name type="common">Purple orchid tree</name>
    <name type="synonym">Phanera variegata</name>
    <dbReference type="NCBI Taxonomy" id="167791"/>
    <lineage>
        <taxon>Eukaryota</taxon>
        <taxon>Viridiplantae</taxon>
        <taxon>Streptophyta</taxon>
        <taxon>Embryophyta</taxon>
        <taxon>Tracheophyta</taxon>
        <taxon>Spermatophyta</taxon>
        <taxon>Magnoliopsida</taxon>
        <taxon>eudicotyledons</taxon>
        <taxon>Gunneridae</taxon>
        <taxon>Pentapetalae</taxon>
        <taxon>rosids</taxon>
        <taxon>fabids</taxon>
        <taxon>Fabales</taxon>
        <taxon>Fabaceae</taxon>
        <taxon>Cercidoideae</taxon>
        <taxon>Cercideae</taxon>
        <taxon>Bauhiniinae</taxon>
        <taxon>Bauhinia</taxon>
    </lineage>
</organism>
<dbReference type="EMBL" id="CM039427">
    <property type="protein sequence ID" value="KAI4355722.1"/>
    <property type="molecule type" value="Genomic_DNA"/>
</dbReference>
<accession>A0ACB9Q3Y7</accession>
<name>A0ACB9Q3Y7_BAUVA</name>
<reference evidence="1 2" key="1">
    <citation type="journal article" date="2022" name="DNA Res.">
        <title>Chromosomal-level genome assembly of the orchid tree Bauhinia variegata (Leguminosae; Cercidoideae) supports the allotetraploid origin hypothesis of Bauhinia.</title>
        <authorList>
            <person name="Zhong Y."/>
            <person name="Chen Y."/>
            <person name="Zheng D."/>
            <person name="Pang J."/>
            <person name="Liu Y."/>
            <person name="Luo S."/>
            <person name="Meng S."/>
            <person name="Qian L."/>
            <person name="Wei D."/>
            <person name="Dai S."/>
            <person name="Zhou R."/>
        </authorList>
    </citation>
    <scope>NUCLEOTIDE SEQUENCE [LARGE SCALE GENOMIC DNA]</scope>
    <source>
        <strain evidence="1">BV-YZ2020</strain>
    </source>
</reference>
<proteinExistence type="predicted"/>
<gene>
    <name evidence="1" type="ORF">L6164_004469</name>
</gene>
<protein>
    <submittedName>
        <fullName evidence="1">Uncharacterized protein</fullName>
    </submittedName>
</protein>
<dbReference type="Proteomes" id="UP000828941">
    <property type="component" value="Chromosome 2"/>
</dbReference>
<keyword evidence="2" id="KW-1185">Reference proteome</keyword>
<evidence type="ECO:0000313" key="1">
    <source>
        <dbReference type="EMBL" id="KAI4355722.1"/>
    </source>
</evidence>
<evidence type="ECO:0000313" key="2">
    <source>
        <dbReference type="Proteomes" id="UP000828941"/>
    </source>
</evidence>
<comment type="caution">
    <text evidence="1">The sequence shown here is derived from an EMBL/GenBank/DDBJ whole genome shotgun (WGS) entry which is preliminary data.</text>
</comment>
<sequence length="370" mass="41456">MSMWSNLPFDLLANIFSFLSPDSLARARSACRNWNACALNYPLGPRYAAQSHPPWFLALPIRNHRPCCYAQNPAMAMGKDNWHEISLEFLSVPVRPVAPVESLLLLRVTNSITLQLAICNPFTRQFRYLPRLNISRTNPAVGITVMDSNSFRIYVAGGMSEAGQGGAFYEPTTELYDSKLDTWKIVGSVPVEFAVRLTVWTPNESVYTKGVLYWITSARAYSVIGFELCTNAWFELGVPMADRLEFATLVRRNEVVTLVGGTSGGNACIWELNEGSIWCLLDTVPSELGSRFLQGKTNWGSTKCVGNDNAICLYRDLGSGMVIWREDGDEGRWEWFWAEGCHYIKGKQVQNNPIRGILIHPSLASSFIFD</sequence>